<evidence type="ECO:0000313" key="2">
    <source>
        <dbReference type="EMBL" id="KFC22372.1"/>
    </source>
</evidence>
<name>A0A085BIS7_9FLAO</name>
<evidence type="ECO:0000313" key="3">
    <source>
        <dbReference type="Proteomes" id="UP000028623"/>
    </source>
</evidence>
<dbReference type="Pfam" id="PF08878">
    <property type="entry name" value="HamA"/>
    <property type="match status" value="1"/>
</dbReference>
<dbReference type="RefSeq" id="WP_034975984.1">
    <property type="nucleotide sequence ID" value="NZ_FOFI01000003.1"/>
</dbReference>
<gene>
    <name evidence="2" type="ORF">IO89_10590</name>
</gene>
<dbReference type="STRING" id="421072.SAMN04488097_2741"/>
<proteinExistence type="predicted"/>
<dbReference type="AlphaFoldDB" id="A0A085BIS7"/>
<dbReference type="OrthoDB" id="785623at2"/>
<dbReference type="eggNOG" id="ENOG502Z96M">
    <property type="taxonomic scope" value="Bacteria"/>
</dbReference>
<feature type="domain" description="Anti-bacteriophage protein A/HamA C-terminal" evidence="1">
    <location>
        <begin position="11"/>
        <end position="300"/>
    </location>
</feature>
<comment type="caution">
    <text evidence="2">The sequence shown here is derived from an EMBL/GenBank/DDBJ whole genome shotgun (WGS) entry which is preliminary data.</text>
</comment>
<sequence length="306" mass="35195">MKFEILLNEIFDDVKLDDTLKITNNKSVLGIINDFENGEWRYDKFQKFIWNNIKETALSHSERKALLDDGEGSILTESAKKLRLIESVDAIGRGSEIAEIVLYGIMKNHYSALPIVPKIFYKQNLKDEAKGSDSVHIVVESEDSFSLWFGESKFYNSIENARLDTIVASVKDSISLDKIKKENSIITNLSDINDFDEISEDLRIKIKASLSQEESIDNIKPILNIPILLLYECEQTKLGTSLTAEYKQGIIDYHKDRATQYFKKQIQKCADVHLYEKINFHIILFPIADKEKVVDKFIQIAKAYRD</sequence>
<evidence type="ECO:0000259" key="1">
    <source>
        <dbReference type="Pfam" id="PF08878"/>
    </source>
</evidence>
<reference evidence="2 3" key="1">
    <citation type="submission" date="2014-07" db="EMBL/GenBank/DDBJ databases">
        <title>Epilithonimonas lactis LMG 22401 Genome.</title>
        <authorList>
            <person name="Pipes S.E."/>
            <person name="Stropko S.J."/>
        </authorList>
    </citation>
    <scope>NUCLEOTIDE SEQUENCE [LARGE SCALE GENOMIC DNA]</scope>
    <source>
        <strain evidence="2 3">LMG 24401</strain>
    </source>
</reference>
<dbReference type="InterPro" id="IPR014976">
    <property type="entry name" value="AbpA_HamA_C"/>
</dbReference>
<dbReference type="Proteomes" id="UP000028623">
    <property type="component" value="Unassembled WGS sequence"/>
</dbReference>
<organism evidence="2 3">
    <name type="scientific">Epilithonimonas lactis</name>
    <dbReference type="NCBI Taxonomy" id="421072"/>
    <lineage>
        <taxon>Bacteria</taxon>
        <taxon>Pseudomonadati</taxon>
        <taxon>Bacteroidota</taxon>
        <taxon>Flavobacteriia</taxon>
        <taxon>Flavobacteriales</taxon>
        <taxon>Weeksellaceae</taxon>
        <taxon>Chryseobacterium group</taxon>
        <taxon>Epilithonimonas</taxon>
    </lineage>
</organism>
<dbReference type="EMBL" id="JPLY01000003">
    <property type="protein sequence ID" value="KFC22372.1"/>
    <property type="molecule type" value="Genomic_DNA"/>
</dbReference>
<accession>A0A085BIS7</accession>
<keyword evidence="3" id="KW-1185">Reference proteome</keyword>
<protein>
    <recommendedName>
        <fullName evidence="1">Anti-bacteriophage protein A/HamA C-terminal domain-containing protein</fullName>
    </recommendedName>
</protein>